<evidence type="ECO:0000313" key="18">
    <source>
        <dbReference type="Proteomes" id="UP000243975"/>
    </source>
</evidence>
<evidence type="ECO:0000256" key="12">
    <source>
        <dbReference type="ARBA" id="ARBA00023136"/>
    </source>
</evidence>
<evidence type="ECO:0000256" key="4">
    <source>
        <dbReference type="ARBA" id="ARBA00010617"/>
    </source>
</evidence>
<dbReference type="FunFam" id="1.10.630.10:FF:000011">
    <property type="entry name" value="Cytochrome P450 83B1"/>
    <property type="match status" value="1"/>
</dbReference>
<feature type="transmembrane region" description="Helical" evidence="15">
    <location>
        <begin position="296"/>
        <end position="320"/>
    </location>
</feature>
<keyword evidence="6 15" id="KW-0812">Transmembrane</keyword>
<keyword evidence="18" id="KW-1185">Reference proteome</keyword>
<feature type="binding site" description="axial binding residue" evidence="13">
    <location>
        <position position="442"/>
    </location>
    <ligand>
        <name>heme</name>
        <dbReference type="ChEBI" id="CHEBI:30413"/>
    </ligand>
    <ligandPart>
        <name>Fe</name>
        <dbReference type="ChEBI" id="CHEBI:18248"/>
    </ligandPart>
</feature>
<evidence type="ECO:0000256" key="15">
    <source>
        <dbReference type="SAM" id="Phobius"/>
    </source>
</evidence>
<dbReference type="InterPro" id="IPR002401">
    <property type="entry name" value="Cyt_P450_E_grp-I"/>
</dbReference>
<protein>
    <submittedName>
        <fullName evidence="17">Cytochrome P450</fullName>
    </submittedName>
</protein>
<gene>
    <name evidence="17" type="ORF">Ccrd_015159</name>
</gene>
<keyword evidence="16" id="KW-0732">Signal</keyword>
<dbReference type="PRINTS" id="PR00463">
    <property type="entry name" value="EP450I"/>
</dbReference>
<dbReference type="GO" id="GO:0020037">
    <property type="term" value="F:heme binding"/>
    <property type="evidence" value="ECO:0007669"/>
    <property type="project" value="InterPro"/>
</dbReference>
<dbReference type="PROSITE" id="PS00086">
    <property type="entry name" value="CYTOCHROME_P450"/>
    <property type="match status" value="1"/>
</dbReference>
<evidence type="ECO:0000256" key="8">
    <source>
        <dbReference type="ARBA" id="ARBA00022989"/>
    </source>
</evidence>
<keyword evidence="10 13" id="KW-0408">Iron</keyword>
<dbReference type="OrthoDB" id="2789670at2759"/>
<feature type="non-terminal residue" evidence="17">
    <location>
        <position position="1"/>
    </location>
</feature>
<reference evidence="17 18" key="1">
    <citation type="journal article" date="2016" name="Sci. Rep.">
        <title>The genome sequence of the outbreeding globe artichoke constructed de novo incorporating a phase-aware low-pass sequencing strategy of F1 progeny.</title>
        <authorList>
            <person name="Scaglione D."/>
            <person name="Reyes-Chin-Wo S."/>
            <person name="Acquadro A."/>
            <person name="Froenicke L."/>
            <person name="Portis E."/>
            <person name="Beitel C."/>
            <person name="Tirone M."/>
            <person name="Mauro R."/>
            <person name="Lo Monaco A."/>
            <person name="Mauromicale G."/>
            <person name="Faccioli P."/>
            <person name="Cattivelli L."/>
            <person name="Rieseberg L."/>
            <person name="Michelmore R."/>
            <person name="Lanteri S."/>
        </authorList>
    </citation>
    <scope>NUCLEOTIDE SEQUENCE [LARGE SCALE GENOMIC DNA]</scope>
    <source>
        <strain evidence="17">2C</strain>
    </source>
</reference>
<comment type="subcellular location">
    <subcellularLocation>
        <location evidence="2">Membrane</location>
        <topology evidence="2">Single-pass membrane protein</topology>
    </subcellularLocation>
</comment>
<proteinExistence type="inferred from homology"/>
<dbReference type="GO" id="GO:0016020">
    <property type="term" value="C:membrane"/>
    <property type="evidence" value="ECO:0007669"/>
    <property type="project" value="UniProtKB-SubCell"/>
</dbReference>
<dbReference type="InterPro" id="IPR001128">
    <property type="entry name" value="Cyt_P450"/>
</dbReference>
<dbReference type="SUPFAM" id="SSF48264">
    <property type="entry name" value="Cytochrome P450"/>
    <property type="match status" value="1"/>
</dbReference>
<dbReference type="GO" id="GO:0005506">
    <property type="term" value="F:iron ion binding"/>
    <property type="evidence" value="ECO:0007669"/>
    <property type="project" value="InterPro"/>
</dbReference>
<keyword evidence="8 15" id="KW-1133">Transmembrane helix</keyword>
<keyword evidence="9 14" id="KW-0560">Oxidoreductase</keyword>
<keyword evidence="12 15" id="KW-0472">Membrane</keyword>
<dbReference type="CDD" id="cd11072">
    <property type="entry name" value="CYP71-like"/>
    <property type="match status" value="1"/>
</dbReference>
<comment type="cofactor">
    <cofactor evidence="1 13">
        <name>heme</name>
        <dbReference type="ChEBI" id="CHEBI:30413"/>
    </cofactor>
</comment>
<evidence type="ECO:0000256" key="7">
    <source>
        <dbReference type="ARBA" id="ARBA00022723"/>
    </source>
</evidence>
<dbReference type="Gramene" id="KVI06492">
    <property type="protein sequence ID" value="KVI06492"/>
    <property type="gene ID" value="Ccrd_015159"/>
</dbReference>
<sequence length="500" mass="57162">MALHFLFLLLSLLLVYLISKTFISKSRFNPPGPPTLPFIGNLHQIHLSNLHTSLWHLSKSYGPIIYLRFGFIPAIVVSSASLAKEVLKTQDIIFCSKAPLCGQLKLSYDGLDVAFSPYNKNWKDMRKIFMLHLSGPKSVQSFRHIREDDVSTTMKNIHRLALSSKHVNLSEIMKSMTSNMMLRVGFGMRYQDGHERKEVLQLLTEFQAVVAEFFVSDIWPGLPFVGLVDRLLGKVDRVQKCFKYFDSFYQQLIDEHLNLQNPNKSHDQEEEDFIDILLRIKKDQLSNLTYDHIKAMLMNVLVAGTDTIAVTVVWAMTALIKNPKVMKKAQEEVRNVVGKKGKVDEDDLPKLTYLKAVVKETLRLYPPAPLLIPRETTKDAILHGYKIKQKTLVFVNALAIGRDPECWESPELFLPERFVGRDIDFRGNDFEFIPFGAGRRICPGISMADVMVDLLLANLIYLFDWDLPDGMSKEDVDFEVLPGLIMHKRNELCLLAHVNL</sequence>
<comment type="caution">
    <text evidence="17">The sequence shown here is derived from an EMBL/GenBank/DDBJ whole genome shotgun (WGS) entry which is preliminary data.</text>
</comment>
<evidence type="ECO:0000256" key="16">
    <source>
        <dbReference type="SAM" id="SignalP"/>
    </source>
</evidence>
<comment type="pathway">
    <text evidence="3">Secondary metabolite biosynthesis; terpenoid biosynthesis.</text>
</comment>
<dbReference type="PANTHER" id="PTHR47955">
    <property type="entry name" value="CYTOCHROME P450 FAMILY 71 PROTEIN"/>
    <property type="match status" value="1"/>
</dbReference>
<dbReference type="InterPro" id="IPR036396">
    <property type="entry name" value="Cyt_P450_sf"/>
</dbReference>
<evidence type="ECO:0000313" key="17">
    <source>
        <dbReference type="EMBL" id="KVI06492.1"/>
    </source>
</evidence>
<evidence type="ECO:0000256" key="10">
    <source>
        <dbReference type="ARBA" id="ARBA00023004"/>
    </source>
</evidence>
<name>A0A103YCD6_CYNCS</name>
<evidence type="ECO:0000256" key="1">
    <source>
        <dbReference type="ARBA" id="ARBA00001971"/>
    </source>
</evidence>
<organism evidence="17 18">
    <name type="scientific">Cynara cardunculus var. scolymus</name>
    <name type="common">Globe artichoke</name>
    <name type="synonym">Cynara scolymus</name>
    <dbReference type="NCBI Taxonomy" id="59895"/>
    <lineage>
        <taxon>Eukaryota</taxon>
        <taxon>Viridiplantae</taxon>
        <taxon>Streptophyta</taxon>
        <taxon>Embryophyta</taxon>
        <taxon>Tracheophyta</taxon>
        <taxon>Spermatophyta</taxon>
        <taxon>Magnoliopsida</taxon>
        <taxon>eudicotyledons</taxon>
        <taxon>Gunneridae</taxon>
        <taxon>Pentapetalae</taxon>
        <taxon>asterids</taxon>
        <taxon>campanulids</taxon>
        <taxon>Asterales</taxon>
        <taxon>Asteraceae</taxon>
        <taxon>Carduoideae</taxon>
        <taxon>Cardueae</taxon>
        <taxon>Carduinae</taxon>
        <taxon>Cynara</taxon>
    </lineage>
</organism>
<dbReference type="GO" id="GO:0051762">
    <property type="term" value="P:sesquiterpene biosynthetic process"/>
    <property type="evidence" value="ECO:0007669"/>
    <property type="project" value="UniProtKB-ARBA"/>
</dbReference>
<dbReference type="Gene3D" id="1.10.630.10">
    <property type="entry name" value="Cytochrome P450"/>
    <property type="match status" value="1"/>
</dbReference>
<evidence type="ECO:0000256" key="14">
    <source>
        <dbReference type="RuleBase" id="RU000461"/>
    </source>
</evidence>
<evidence type="ECO:0000256" key="5">
    <source>
        <dbReference type="ARBA" id="ARBA00022617"/>
    </source>
</evidence>
<dbReference type="InterPro" id="IPR017972">
    <property type="entry name" value="Cyt_P450_CS"/>
</dbReference>
<evidence type="ECO:0000256" key="6">
    <source>
        <dbReference type="ARBA" id="ARBA00022692"/>
    </source>
</evidence>
<dbReference type="EMBL" id="LEKV01001821">
    <property type="protein sequence ID" value="KVI06492.1"/>
    <property type="molecule type" value="Genomic_DNA"/>
</dbReference>
<evidence type="ECO:0000256" key="3">
    <source>
        <dbReference type="ARBA" id="ARBA00004721"/>
    </source>
</evidence>
<evidence type="ECO:0000256" key="2">
    <source>
        <dbReference type="ARBA" id="ARBA00004167"/>
    </source>
</evidence>
<keyword evidence="7 13" id="KW-0479">Metal-binding</keyword>
<dbReference type="OMA" id="FTMRPHP"/>
<dbReference type="PRINTS" id="PR00385">
    <property type="entry name" value="P450"/>
</dbReference>
<dbReference type="Pfam" id="PF00067">
    <property type="entry name" value="p450"/>
    <property type="match status" value="1"/>
</dbReference>
<dbReference type="Proteomes" id="UP000243975">
    <property type="component" value="Unassembled WGS sequence"/>
</dbReference>
<evidence type="ECO:0000256" key="11">
    <source>
        <dbReference type="ARBA" id="ARBA00023033"/>
    </source>
</evidence>
<dbReference type="GO" id="GO:0016712">
    <property type="term" value="F:oxidoreductase activity, acting on paired donors, with incorporation or reduction of molecular oxygen, reduced flavin or flavoprotein as one donor, and incorporation of one atom of oxygen"/>
    <property type="evidence" value="ECO:0007669"/>
    <property type="project" value="UniProtKB-ARBA"/>
</dbReference>
<dbReference type="STRING" id="59895.A0A103YCD6"/>
<dbReference type="AlphaFoldDB" id="A0A103YCD6"/>
<feature type="chain" id="PRO_5007119598" evidence="16">
    <location>
        <begin position="20"/>
        <end position="500"/>
    </location>
</feature>
<feature type="signal peptide" evidence="16">
    <location>
        <begin position="1"/>
        <end position="19"/>
    </location>
</feature>
<comment type="similarity">
    <text evidence="4 14">Belongs to the cytochrome P450 family.</text>
</comment>
<keyword evidence="5 13" id="KW-0349">Heme</keyword>
<dbReference type="PANTHER" id="PTHR47955:SF22">
    <property type="entry name" value="CYTOCHROME P450 83B1-LIKE"/>
    <property type="match status" value="1"/>
</dbReference>
<evidence type="ECO:0000256" key="9">
    <source>
        <dbReference type="ARBA" id="ARBA00023002"/>
    </source>
</evidence>
<evidence type="ECO:0000256" key="13">
    <source>
        <dbReference type="PIRSR" id="PIRSR602401-1"/>
    </source>
</evidence>
<accession>A0A103YCD6</accession>
<keyword evidence="11 14" id="KW-0503">Monooxygenase</keyword>